<dbReference type="Proteomes" id="UP000325313">
    <property type="component" value="Unassembled WGS sequence"/>
</dbReference>
<accession>A0A5B0RJ50</accession>
<evidence type="ECO:0000313" key="1">
    <source>
        <dbReference type="EMBL" id="KAA1124804.1"/>
    </source>
</evidence>
<protein>
    <submittedName>
        <fullName evidence="1">Uncharacterized protein</fullName>
    </submittedName>
</protein>
<dbReference type="AlphaFoldDB" id="A0A5B0RJ50"/>
<dbReference type="EMBL" id="VDEP01000203">
    <property type="protein sequence ID" value="KAA1124804.1"/>
    <property type="molecule type" value="Genomic_DNA"/>
</dbReference>
<reference evidence="1 2" key="1">
    <citation type="submission" date="2019-05" db="EMBL/GenBank/DDBJ databases">
        <title>Emergence of the Ug99 lineage of the wheat stem rust pathogen through somatic hybridization.</title>
        <authorList>
            <person name="Li F."/>
            <person name="Upadhyaya N.M."/>
            <person name="Sperschneider J."/>
            <person name="Matny O."/>
            <person name="Nguyen-Phuc H."/>
            <person name="Mago R."/>
            <person name="Raley C."/>
            <person name="Miller M.E."/>
            <person name="Silverstein K.A.T."/>
            <person name="Henningsen E."/>
            <person name="Hirsch C.D."/>
            <person name="Visser B."/>
            <person name="Pretorius Z.A."/>
            <person name="Steffenson B.J."/>
            <person name="Schwessinger B."/>
            <person name="Dodds P.N."/>
            <person name="Figueroa M."/>
        </authorList>
    </citation>
    <scope>NUCLEOTIDE SEQUENCE [LARGE SCALE GENOMIC DNA]</scope>
    <source>
        <strain evidence="1 2">Ug99</strain>
    </source>
</reference>
<name>A0A5B0RJ50_PUCGR</name>
<proteinExistence type="predicted"/>
<organism evidence="1 2">
    <name type="scientific">Puccinia graminis f. sp. tritici</name>
    <dbReference type="NCBI Taxonomy" id="56615"/>
    <lineage>
        <taxon>Eukaryota</taxon>
        <taxon>Fungi</taxon>
        <taxon>Dikarya</taxon>
        <taxon>Basidiomycota</taxon>
        <taxon>Pucciniomycotina</taxon>
        <taxon>Pucciniomycetes</taxon>
        <taxon>Pucciniales</taxon>
        <taxon>Pucciniaceae</taxon>
        <taxon>Puccinia</taxon>
    </lineage>
</organism>
<gene>
    <name evidence="1" type="ORF">PGTUg99_035186</name>
</gene>
<sequence>MFNIEGLRSSLGKLETQRTGYSTRLVDRTRLAIMNHEDSGDHPVKIWQWIE</sequence>
<comment type="caution">
    <text evidence="1">The sequence shown here is derived from an EMBL/GenBank/DDBJ whole genome shotgun (WGS) entry which is preliminary data.</text>
</comment>
<evidence type="ECO:0000313" key="2">
    <source>
        <dbReference type="Proteomes" id="UP000325313"/>
    </source>
</evidence>